<organism evidence="3 4">
    <name type="scientific">Ilex paraguariensis</name>
    <name type="common">yerba mate</name>
    <dbReference type="NCBI Taxonomy" id="185542"/>
    <lineage>
        <taxon>Eukaryota</taxon>
        <taxon>Viridiplantae</taxon>
        <taxon>Streptophyta</taxon>
        <taxon>Embryophyta</taxon>
        <taxon>Tracheophyta</taxon>
        <taxon>Spermatophyta</taxon>
        <taxon>Magnoliopsida</taxon>
        <taxon>eudicotyledons</taxon>
        <taxon>Gunneridae</taxon>
        <taxon>Pentapetalae</taxon>
        <taxon>asterids</taxon>
        <taxon>campanulids</taxon>
        <taxon>Aquifoliales</taxon>
        <taxon>Aquifoliaceae</taxon>
        <taxon>Ilex</taxon>
    </lineage>
</organism>
<dbReference type="Proteomes" id="UP001642360">
    <property type="component" value="Unassembled WGS sequence"/>
</dbReference>
<dbReference type="PROSITE" id="PS50222">
    <property type="entry name" value="EF_HAND_2"/>
    <property type="match status" value="2"/>
</dbReference>
<feature type="domain" description="EF-hand" evidence="2">
    <location>
        <begin position="138"/>
        <end position="171"/>
    </location>
</feature>
<gene>
    <name evidence="3" type="ORF">ILEXP_LOCUS20294</name>
</gene>
<evidence type="ECO:0000256" key="1">
    <source>
        <dbReference type="ARBA" id="ARBA00022837"/>
    </source>
</evidence>
<dbReference type="InterPro" id="IPR011992">
    <property type="entry name" value="EF-hand-dom_pair"/>
</dbReference>
<name>A0ABC8S4F2_9AQUA</name>
<dbReference type="AlphaFoldDB" id="A0ABC8S4F2"/>
<reference evidence="3 4" key="1">
    <citation type="submission" date="2024-02" db="EMBL/GenBank/DDBJ databases">
        <authorList>
            <person name="Vignale AGUSTIN F."/>
            <person name="Sosa J E."/>
            <person name="Modenutti C."/>
        </authorList>
    </citation>
    <scope>NUCLEOTIDE SEQUENCE [LARGE SCALE GENOMIC DNA]</scope>
</reference>
<evidence type="ECO:0000313" key="4">
    <source>
        <dbReference type="Proteomes" id="UP001642360"/>
    </source>
</evidence>
<dbReference type="PROSITE" id="PS00018">
    <property type="entry name" value="EF_HAND_1"/>
    <property type="match status" value="2"/>
</dbReference>
<keyword evidence="4" id="KW-1185">Reference proteome</keyword>
<feature type="domain" description="EF-hand" evidence="2">
    <location>
        <begin position="101"/>
        <end position="136"/>
    </location>
</feature>
<evidence type="ECO:0000313" key="3">
    <source>
        <dbReference type="EMBL" id="CAK9152106.1"/>
    </source>
</evidence>
<comment type="caution">
    <text evidence="3">The sequence shown here is derived from an EMBL/GenBank/DDBJ whole genome shotgun (WGS) entry which is preliminary data.</text>
</comment>
<dbReference type="InterPro" id="IPR002048">
    <property type="entry name" value="EF_hand_dom"/>
</dbReference>
<proteinExistence type="predicted"/>
<dbReference type="InterPro" id="IPR018247">
    <property type="entry name" value="EF_Hand_1_Ca_BS"/>
</dbReference>
<dbReference type="Pfam" id="PF13405">
    <property type="entry name" value="EF-hand_6"/>
    <property type="match status" value="1"/>
</dbReference>
<accession>A0ABC8S4F2</accession>
<dbReference type="EMBL" id="CAUOFW020002209">
    <property type="protein sequence ID" value="CAK9152106.1"/>
    <property type="molecule type" value="Genomic_DNA"/>
</dbReference>
<sequence length="171" mass="20029">MPGALQHKRMKIKCWYNAPGADTSNGAEHLKDPEVPECSDIQLEISITQMMLLPKSLISKGWRSKHRRPFRKLQKTNQLRIRMTRLLTVKSAIIYGLGSKTSPDELYCTLIEIDTDRDDFIDLKEFTEFHREDRIQTATRRSFHDAFDMYDKDKNDFISVIELHTMLLLVE</sequence>
<dbReference type="SUPFAM" id="SSF47473">
    <property type="entry name" value="EF-hand"/>
    <property type="match status" value="1"/>
</dbReference>
<protein>
    <recommendedName>
        <fullName evidence="2">EF-hand domain-containing protein</fullName>
    </recommendedName>
</protein>
<evidence type="ECO:0000259" key="2">
    <source>
        <dbReference type="PROSITE" id="PS50222"/>
    </source>
</evidence>
<keyword evidence="1" id="KW-0106">Calcium</keyword>
<dbReference type="Gene3D" id="1.10.238.10">
    <property type="entry name" value="EF-hand"/>
    <property type="match status" value="1"/>
</dbReference>